<organism evidence="3 4">
    <name type="scientific">Candidatus Scalindua rubra</name>
    <dbReference type="NCBI Taxonomy" id="1872076"/>
    <lineage>
        <taxon>Bacteria</taxon>
        <taxon>Pseudomonadati</taxon>
        <taxon>Planctomycetota</taxon>
        <taxon>Candidatus Brocadiia</taxon>
        <taxon>Candidatus Brocadiales</taxon>
        <taxon>Candidatus Scalinduaceae</taxon>
        <taxon>Candidatus Scalindua</taxon>
    </lineage>
</organism>
<accession>A0A1E3X348</accession>
<keyword evidence="1" id="KW-1133">Transmembrane helix</keyword>
<reference evidence="3 4" key="1">
    <citation type="submission" date="2016-07" db="EMBL/GenBank/DDBJ databases">
        <title>Draft genome of Scalindua rubra, obtained from a brine-seawater interface in the Red Sea, sheds light on salt adaptation in anammox bacteria.</title>
        <authorList>
            <person name="Speth D.R."/>
            <person name="Lagkouvardos I."/>
            <person name="Wang Y."/>
            <person name="Qian P.-Y."/>
            <person name="Dutilh B.E."/>
            <person name="Jetten M.S."/>
        </authorList>
    </citation>
    <scope>NUCLEOTIDE SEQUENCE [LARGE SCALE GENOMIC DNA]</scope>
    <source>
        <strain evidence="3">BSI-1</strain>
    </source>
</reference>
<dbReference type="EMBL" id="MAYW01000292">
    <property type="protein sequence ID" value="ODS30066.1"/>
    <property type="molecule type" value="Genomic_DNA"/>
</dbReference>
<keyword evidence="1" id="KW-0472">Membrane</keyword>
<dbReference type="Proteomes" id="UP000094056">
    <property type="component" value="Unassembled WGS sequence"/>
</dbReference>
<evidence type="ECO:0000313" key="4">
    <source>
        <dbReference type="Proteomes" id="UP000094056"/>
    </source>
</evidence>
<evidence type="ECO:0000313" key="3">
    <source>
        <dbReference type="EMBL" id="ODS30066.1"/>
    </source>
</evidence>
<comment type="caution">
    <text evidence="3">The sequence shown here is derived from an EMBL/GenBank/DDBJ whole genome shotgun (WGS) entry which is preliminary data.</text>
</comment>
<protein>
    <submittedName>
        <fullName evidence="3">PEP-CTERM motif protein</fullName>
    </submittedName>
</protein>
<proteinExistence type="predicted"/>
<evidence type="ECO:0000259" key="2">
    <source>
        <dbReference type="Pfam" id="PF07589"/>
    </source>
</evidence>
<name>A0A1E3X348_9BACT</name>
<gene>
    <name evidence="3" type="ORF">SCARUB_04827</name>
</gene>
<feature type="transmembrane region" description="Helical" evidence="1">
    <location>
        <begin position="240"/>
        <end position="257"/>
    </location>
</feature>
<dbReference type="AlphaFoldDB" id="A0A1E3X348"/>
<dbReference type="Pfam" id="PF07589">
    <property type="entry name" value="PEP-CTERM"/>
    <property type="match status" value="1"/>
</dbReference>
<keyword evidence="1" id="KW-0812">Transmembrane</keyword>
<feature type="domain" description="Ice-binding protein C-terminal" evidence="2">
    <location>
        <begin position="235"/>
        <end position="259"/>
    </location>
</feature>
<dbReference type="NCBIfam" id="TIGR02595">
    <property type="entry name" value="PEP_CTERM"/>
    <property type="match status" value="1"/>
</dbReference>
<evidence type="ECO:0000256" key="1">
    <source>
        <dbReference type="SAM" id="Phobius"/>
    </source>
</evidence>
<dbReference type="PATRIC" id="fig|1872076.5.peg.5799"/>
<dbReference type="InterPro" id="IPR013424">
    <property type="entry name" value="Ice-binding_C"/>
</dbReference>
<sequence>MLLCIALFNSRVYATFIYDIDEFVQDNTSTGTNTFTDTFTDGVEPPDGPSGPSTYFVPGAFGPNRESGGLLELNSADAVVFGDGTRKRLAAVRDSSFFFSPNVGGHVIGKFEVNNGFFPQSGFGIRIRNFASAAGGPPAIPDFAGMDIRVNPSGDKFAVWRDESGQNSQDITSALGMNTDITMKLEMNTSNQVTAMWDYGSDGTFDLTQSIFTTLSFTPLDPDDIYTGSFGAGEPIPEPTTIALLGIGLVGLGGGYLRRRLKQKAD</sequence>